<accession>A0A5B1BS78</accession>
<keyword evidence="10" id="KW-0067">ATP-binding</keyword>
<dbReference type="RefSeq" id="WP_149652946.1">
    <property type="nucleotide sequence ID" value="NZ_VTZN01000019.1"/>
</dbReference>
<keyword evidence="8" id="KW-0547">Nucleotide-binding</keyword>
<dbReference type="Pfam" id="PF02518">
    <property type="entry name" value="HATPase_c"/>
    <property type="match status" value="1"/>
</dbReference>
<dbReference type="EC" id="2.7.13.3" evidence="3"/>
<dbReference type="EMBL" id="VTZN01000019">
    <property type="protein sequence ID" value="KAA1251236.1"/>
    <property type="molecule type" value="Genomic_DNA"/>
</dbReference>
<feature type="domain" description="Histidine kinase" evidence="15">
    <location>
        <begin position="165"/>
        <end position="381"/>
    </location>
</feature>
<evidence type="ECO:0000256" key="8">
    <source>
        <dbReference type="ARBA" id="ARBA00022741"/>
    </source>
</evidence>
<dbReference type="CDD" id="cd00082">
    <property type="entry name" value="HisKA"/>
    <property type="match status" value="1"/>
</dbReference>
<dbReference type="SMART" id="SM00388">
    <property type="entry name" value="HisKA"/>
    <property type="match status" value="1"/>
</dbReference>
<evidence type="ECO:0000256" key="14">
    <source>
        <dbReference type="ARBA" id="ARBA00039401"/>
    </source>
</evidence>
<evidence type="ECO:0000256" key="10">
    <source>
        <dbReference type="ARBA" id="ARBA00022840"/>
    </source>
</evidence>
<evidence type="ECO:0000256" key="6">
    <source>
        <dbReference type="ARBA" id="ARBA00022679"/>
    </source>
</evidence>
<gene>
    <name evidence="16" type="ORF">F0Q45_05330</name>
</gene>
<dbReference type="InterPro" id="IPR003594">
    <property type="entry name" value="HATPase_dom"/>
</dbReference>
<dbReference type="Gene3D" id="3.30.565.10">
    <property type="entry name" value="Histidine kinase-like ATPase, C-terminal domain"/>
    <property type="match status" value="1"/>
</dbReference>
<evidence type="ECO:0000259" key="15">
    <source>
        <dbReference type="PROSITE" id="PS50109"/>
    </source>
</evidence>
<dbReference type="GO" id="GO:0005524">
    <property type="term" value="F:ATP binding"/>
    <property type="evidence" value="ECO:0007669"/>
    <property type="project" value="UniProtKB-KW"/>
</dbReference>
<evidence type="ECO:0000256" key="5">
    <source>
        <dbReference type="ARBA" id="ARBA00022553"/>
    </source>
</evidence>
<evidence type="ECO:0000256" key="3">
    <source>
        <dbReference type="ARBA" id="ARBA00012438"/>
    </source>
</evidence>
<name>A0A5B1BS78_MYCSI</name>
<evidence type="ECO:0000313" key="17">
    <source>
        <dbReference type="Proteomes" id="UP000324701"/>
    </source>
</evidence>
<dbReference type="PANTHER" id="PTHR45453">
    <property type="entry name" value="PHOSPHATE REGULON SENSOR PROTEIN PHOR"/>
    <property type="match status" value="1"/>
</dbReference>
<evidence type="ECO:0000256" key="4">
    <source>
        <dbReference type="ARBA" id="ARBA00022475"/>
    </source>
</evidence>
<keyword evidence="7" id="KW-0812">Transmembrane</keyword>
<evidence type="ECO:0000313" key="16">
    <source>
        <dbReference type="EMBL" id="KAA1251236.1"/>
    </source>
</evidence>
<keyword evidence="4" id="KW-1003">Cell membrane</keyword>
<sequence length="409" mass="44304">MTVFSALLLAGVLSALALAVGVAAGIRLSQRLASRRRQRAAAEWTGITVAQMLQRIVALMPMGAAVVDAHRDVVYLNDQAKDLGLVRDRQLDDHAWRAAQRALNGEDVEFDLSPAKRVPGRSGLSSVHGYARRLSEEDRRFVVVFAHDQSDHARMEATRRDFVANVSHELKTPVGAMALLAEALLASPDDPDTVRRFAEKVLIEANRLGDMVAELIELSRLQGAERLHNVTDVDVDTIVSEAISRHKVAADNADIEVRTDAPSGLRVLGDQTLLVTALANLVSNAIAYSPPGSLVSISRRRRGDNIEIAVTDRGIGIALEDQERVFERFFRGDKARSRATGGSGLGLAIVKHVAANHNGSIGVWSKPGTGSTFTLAIPAAEPADGELSAHLRGHESWSNRSQREEELSR</sequence>
<comment type="caution">
    <text evidence="16">The sequence shown here is derived from an EMBL/GenBank/DDBJ whole genome shotgun (WGS) entry which is preliminary data.</text>
</comment>
<comment type="subcellular location">
    <subcellularLocation>
        <location evidence="2">Cell membrane</location>
        <topology evidence="2">Multi-pass membrane protein</topology>
    </subcellularLocation>
</comment>
<dbReference type="SUPFAM" id="SSF47384">
    <property type="entry name" value="Homodimeric domain of signal transducing histidine kinase"/>
    <property type="match status" value="1"/>
</dbReference>
<evidence type="ECO:0000256" key="1">
    <source>
        <dbReference type="ARBA" id="ARBA00000085"/>
    </source>
</evidence>
<dbReference type="GO" id="GO:0005886">
    <property type="term" value="C:plasma membrane"/>
    <property type="evidence" value="ECO:0007669"/>
    <property type="project" value="UniProtKB-SubCell"/>
</dbReference>
<protein>
    <recommendedName>
        <fullName evidence="14">Sensor-like histidine kinase SenX3</fullName>
        <ecNumber evidence="3">2.7.13.3</ecNumber>
    </recommendedName>
</protein>
<organism evidence="16 17">
    <name type="scientific">Mycobacterium simiae</name>
    <name type="common">Mycobacterium habana</name>
    <dbReference type="NCBI Taxonomy" id="1784"/>
    <lineage>
        <taxon>Bacteria</taxon>
        <taxon>Bacillati</taxon>
        <taxon>Actinomycetota</taxon>
        <taxon>Actinomycetes</taxon>
        <taxon>Mycobacteriales</taxon>
        <taxon>Mycobacteriaceae</taxon>
        <taxon>Mycobacterium</taxon>
        <taxon>Mycobacterium simiae complex</taxon>
    </lineage>
</organism>
<keyword evidence="5" id="KW-0597">Phosphoprotein</keyword>
<dbReference type="PANTHER" id="PTHR45453:SF1">
    <property type="entry name" value="PHOSPHATE REGULON SENSOR PROTEIN PHOR"/>
    <property type="match status" value="1"/>
</dbReference>
<dbReference type="GO" id="GO:0016036">
    <property type="term" value="P:cellular response to phosphate starvation"/>
    <property type="evidence" value="ECO:0007669"/>
    <property type="project" value="TreeGrafter"/>
</dbReference>
<dbReference type="PROSITE" id="PS50109">
    <property type="entry name" value="HIS_KIN"/>
    <property type="match status" value="1"/>
</dbReference>
<keyword evidence="13" id="KW-0472">Membrane</keyword>
<dbReference type="AlphaFoldDB" id="A0A5B1BS78"/>
<dbReference type="InterPro" id="IPR003661">
    <property type="entry name" value="HisK_dim/P_dom"/>
</dbReference>
<dbReference type="Pfam" id="PF00512">
    <property type="entry name" value="HisKA"/>
    <property type="match status" value="1"/>
</dbReference>
<dbReference type="OrthoDB" id="9813151at2"/>
<dbReference type="SMART" id="SM00387">
    <property type="entry name" value="HATPase_c"/>
    <property type="match status" value="1"/>
</dbReference>
<dbReference type="FunFam" id="3.30.565.10:FF:000045">
    <property type="entry name" value="Two-component sensor histidine kinase"/>
    <property type="match status" value="1"/>
</dbReference>
<reference evidence="16 17" key="1">
    <citation type="submission" date="2019-09" db="EMBL/GenBank/DDBJ databases">
        <title>Report of infection by Mycobacterium simiae a patient suffering from pulmonary tuberculosis.</title>
        <authorList>
            <person name="Mohanty P.S."/>
            <person name="Bansal A.K."/>
            <person name="Singh H."/>
            <person name="Sharma S."/>
            <person name="Patil S.A."/>
            <person name="Upadhaya P."/>
            <person name="Singh P.K."/>
            <person name="Kumar D."/>
            <person name="Kumar S."/>
            <person name="Singh R.K."/>
            <person name="Chaudhary B."/>
        </authorList>
    </citation>
    <scope>NUCLEOTIDE SEQUENCE [LARGE SCALE GENOMIC DNA]</scope>
    <source>
        <strain evidence="16 17">JAL-560-SIM</strain>
    </source>
</reference>
<dbReference type="PRINTS" id="PR00344">
    <property type="entry name" value="BCTRLSENSOR"/>
</dbReference>
<evidence type="ECO:0000256" key="11">
    <source>
        <dbReference type="ARBA" id="ARBA00022989"/>
    </source>
</evidence>
<dbReference type="FunFam" id="1.10.287.130:FF:000008">
    <property type="entry name" value="Two-component sensor histidine kinase"/>
    <property type="match status" value="1"/>
</dbReference>
<dbReference type="SUPFAM" id="SSF55874">
    <property type="entry name" value="ATPase domain of HSP90 chaperone/DNA topoisomerase II/histidine kinase"/>
    <property type="match status" value="1"/>
</dbReference>
<keyword evidence="12" id="KW-0902">Two-component regulatory system</keyword>
<evidence type="ECO:0000256" key="9">
    <source>
        <dbReference type="ARBA" id="ARBA00022777"/>
    </source>
</evidence>
<dbReference type="Gene3D" id="1.10.287.130">
    <property type="match status" value="1"/>
</dbReference>
<dbReference type="Proteomes" id="UP000324701">
    <property type="component" value="Unassembled WGS sequence"/>
</dbReference>
<evidence type="ECO:0000256" key="12">
    <source>
        <dbReference type="ARBA" id="ARBA00023012"/>
    </source>
</evidence>
<keyword evidence="17" id="KW-1185">Reference proteome</keyword>
<dbReference type="InterPro" id="IPR036890">
    <property type="entry name" value="HATPase_C_sf"/>
</dbReference>
<evidence type="ECO:0000256" key="13">
    <source>
        <dbReference type="ARBA" id="ARBA00023136"/>
    </source>
</evidence>
<comment type="catalytic activity">
    <reaction evidence="1">
        <text>ATP + protein L-histidine = ADP + protein N-phospho-L-histidine.</text>
        <dbReference type="EC" id="2.7.13.3"/>
    </reaction>
</comment>
<keyword evidence="9 16" id="KW-0418">Kinase</keyword>
<dbReference type="InterPro" id="IPR036097">
    <property type="entry name" value="HisK_dim/P_sf"/>
</dbReference>
<keyword evidence="11" id="KW-1133">Transmembrane helix</keyword>
<proteinExistence type="predicted"/>
<evidence type="ECO:0000256" key="2">
    <source>
        <dbReference type="ARBA" id="ARBA00004651"/>
    </source>
</evidence>
<dbReference type="GO" id="GO:0000155">
    <property type="term" value="F:phosphorelay sensor kinase activity"/>
    <property type="evidence" value="ECO:0007669"/>
    <property type="project" value="InterPro"/>
</dbReference>
<dbReference type="InterPro" id="IPR004358">
    <property type="entry name" value="Sig_transdc_His_kin-like_C"/>
</dbReference>
<dbReference type="InterPro" id="IPR050351">
    <property type="entry name" value="BphY/WalK/GraS-like"/>
</dbReference>
<keyword evidence="6" id="KW-0808">Transferase</keyword>
<dbReference type="InterPro" id="IPR005467">
    <property type="entry name" value="His_kinase_dom"/>
</dbReference>
<evidence type="ECO:0000256" key="7">
    <source>
        <dbReference type="ARBA" id="ARBA00022692"/>
    </source>
</evidence>
<dbReference type="GO" id="GO:0004721">
    <property type="term" value="F:phosphoprotein phosphatase activity"/>
    <property type="evidence" value="ECO:0007669"/>
    <property type="project" value="TreeGrafter"/>
</dbReference>